<dbReference type="Proteomes" id="UP001314263">
    <property type="component" value="Unassembled WGS sequence"/>
</dbReference>
<name>A0AAV1I8H6_9CHLO</name>
<comment type="caution">
    <text evidence="2">The sequence shown here is derived from an EMBL/GenBank/DDBJ whole genome shotgun (WGS) entry which is preliminary data.</text>
</comment>
<feature type="compositionally biased region" description="Polar residues" evidence="1">
    <location>
        <begin position="14"/>
        <end position="26"/>
    </location>
</feature>
<keyword evidence="3" id="KW-1185">Reference proteome</keyword>
<protein>
    <submittedName>
        <fullName evidence="2">Uncharacterized protein</fullName>
    </submittedName>
</protein>
<organism evidence="2 3">
    <name type="scientific">Coccomyxa viridis</name>
    <dbReference type="NCBI Taxonomy" id="1274662"/>
    <lineage>
        <taxon>Eukaryota</taxon>
        <taxon>Viridiplantae</taxon>
        <taxon>Chlorophyta</taxon>
        <taxon>core chlorophytes</taxon>
        <taxon>Trebouxiophyceae</taxon>
        <taxon>Trebouxiophyceae incertae sedis</taxon>
        <taxon>Coccomyxaceae</taxon>
        <taxon>Coccomyxa</taxon>
    </lineage>
</organism>
<reference evidence="2 3" key="1">
    <citation type="submission" date="2023-10" db="EMBL/GenBank/DDBJ databases">
        <authorList>
            <person name="Maclean D."/>
            <person name="Macfadyen A."/>
        </authorList>
    </citation>
    <scope>NUCLEOTIDE SEQUENCE [LARGE SCALE GENOMIC DNA]</scope>
</reference>
<sequence length="180" mass="19721">MGTLARITEETASSRKSSGLSTISGRTYGSKRGTGLMGMLPVPFNYEAAKSKLEKGFGAATPSRFKAYFKTPSFDKLARACLQYFLAVVEQDALSVALHRAQQQQVENVNLALVIAHQATLRKEATEQLRVICPLYAVIVLEQSSYNQAGMRPQLRHDTLFFEALYRAAGTCVCGHSAPE</sequence>
<feature type="region of interest" description="Disordered" evidence="1">
    <location>
        <begin position="1"/>
        <end position="26"/>
    </location>
</feature>
<dbReference type="EMBL" id="CAUYUE010000008">
    <property type="protein sequence ID" value="CAK0783354.1"/>
    <property type="molecule type" value="Genomic_DNA"/>
</dbReference>
<evidence type="ECO:0000313" key="3">
    <source>
        <dbReference type="Proteomes" id="UP001314263"/>
    </source>
</evidence>
<dbReference type="AlphaFoldDB" id="A0AAV1I8H6"/>
<gene>
    <name evidence="2" type="ORF">CVIRNUC_006553</name>
</gene>
<evidence type="ECO:0000313" key="2">
    <source>
        <dbReference type="EMBL" id="CAK0783354.1"/>
    </source>
</evidence>
<evidence type="ECO:0000256" key="1">
    <source>
        <dbReference type="SAM" id="MobiDB-lite"/>
    </source>
</evidence>
<accession>A0AAV1I8H6</accession>
<proteinExistence type="predicted"/>